<evidence type="ECO:0000313" key="2">
    <source>
        <dbReference type="Proteomes" id="UP001305779"/>
    </source>
</evidence>
<organism evidence="1 2">
    <name type="scientific">Zasmidium cellare</name>
    <name type="common">Wine cellar mold</name>
    <name type="synonym">Racodium cellare</name>
    <dbReference type="NCBI Taxonomy" id="395010"/>
    <lineage>
        <taxon>Eukaryota</taxon>
        <taxon>Fungi</taxon>
        <taxon>Dikarya</taxon>
        <taxon>Ascomycota</taxon>
        <taxon>Pezizomycotina</taxon>
        <taxon>Dothideomycetes</taxon>
        <taxon>Dothideomycetidae</taxon>
        <taxon>Mycosphaerellales</taxon>
        <taxon>Mycosphaerellaceae</taxon>
        <taxon>Zasmidium</taxon>
    </lineage>
</organism>
<gene>
    <name evidence="1" type="ORF">PRZ48_009979</name>
</gene>
<keyword evidence="2" id="KW-1185">Reference proteome</keyword>
<evidence type="ECO:0000313" key="1">
    <source>
        <dbReference type="EMBL" id="KAK4499464.1"/>
    </source>
</evidence>
<reference evidence="1 2" key="1">
    <citation type="journal article" date="2023" name="G3 (Bethesda)">
        <title>A chromosome-level genome assembly of Zasmidium syzygii isolated from banana leaves.</title>
        <authorList>
            <person name="van Westerhoven A.C."/>
            <person name="Mehrabi R."/>
            <person name="Talebi R."/>
            <person name="Steentjes M.B.F."/>
            <person name="Corcolon B."/>
            <person name="Chong P.A."/>
            <person name="Kema G.H.J."/>
            <person name="Seidl M.F."/>
        </authorList>
    </citation>
    <scope>NUCLEOTIDE SEQUENCE [LARGE SCALE GENOMIC DNA]</scope>
    <source>
        <strain evidence="1 2">P124</strain>
    </source>
</reference>
<comment type="caution">
    <text evidence="1">The sequence shown here is derived from an EMBL/GenBank/DDBJ whole genome shotgun (WGS) entry which is preliminary data.</text>
</comment>
<dbReference type="EMBL" id="JAXOVC010000007">
    <property type="protein sequence ID" value="KAK4499464.1"/>
    <property type="molecule type" value="Genomic_DNA"/>
</dbReference>
<protein>
    <submittedName>
        <fullName evidence="1">Uncharacterized protein</fullName>
    </submittedName>
</protein>
<name>A0ABR0ED82_ZASCE</name>
<accession>A0ABR0ED82</accession>
<proteinExistence type="predicted"/>
<dbReference type="Proteomes" id="UP001305779">
    <property type="component" value="Unassembled WGS sequence"/>
</dbReference>
<sequence>MGSGWPSFERSSLTLRRYQRKAGRPKKQRNYASAPAVPLAQSISSSRAVAVAKQTLDLYHQQGTFFSQTMLEQILPRLDYSLALTYAASAVSSVLRYRFRPASTARAGGQGLKDYVNALLIPRYVVPQQRQVQEQQREALDEVLRCWQTCMETQRFAKSMSTTLFPLYGALKQMDSYRGLPIEDVVSWLEYKSIIAFGHVKGFSGENDLAATWDMYCGGAGEKSIFKQWA</sequence>